<dbReference type="SUPFAM" id="SSF48264">
    <property type="entry name" value="Cytochrome P450"/>
    <property type="match status" value="1"/>
</dbReference>
<dbReference type="FunFam" id="1.10.630.10:FF:000051">
    <property type="entry name" value="Cytochrome P450 monooxygenase (Fum15)"/>
    <property type="match status" value="1"/>
</dbReference>
<accession>A0AAN7T6M2</accession>
<dbReference type="Proteomes" id="UP001309876">
    <property type="component" value="Unassembled WGS sequence"/>
</dbReference>
<dbReference type="PRINTS" id="PR00385">
    <property type="entry name" value="P450"/>
</dbReference>
<dbReference type="CDD" id="cd11069">
    <property type="entry name" value="CYP_FUM15-like"/>
    <property type="match status" value="1"/>
</dbReference>
<keyword evidence="3" id="KW-0812">Transmembrane</keyword>
<dbReference type="GO" id="GO:0005506">
    <property type="term" value="F:iron ion binding"/>
    <property type="evidence" value="ECO:0007669"/>
    <property type="project" value="InterPro"/>
</dbReference>
<name>A0AAN7T6M2_9EURO</name>
<dbReference type="AlphaFoldDB" id="A0AAN7T6M2"/>
<comment type="cofactor">
    <cofactor evidence="2">
        <name>heme</name>
        <dbReference type="ChEBI" id="CHEBI:30413"/>
    </cofactor>
</comment>
<evidence type="ECO:0000256" key="1">
    <source>
        <dbReference type="ARBA" id="ARBA00010617"/>
    </source>
</evidence>
<dbReference type="PANTHER" id="PTHR24305:SF166">
    <property type="entry name" value="CYTOCHROME P450 12A4, MITOCHONDRIAL-RELATED"/>
    <property type="match status" value="1"/>
</dbReference>
<dbReference type="Gene3D" id="1.10.630.10">
    <property type="entry name" value="Cytochrome P450"/>
    <property type="match status" value="1"/>
</dbReference>
<keyword evidence="3" id="KW-1133">Transmembrane helix</keyword>
<dbReference type="GO" id="GO:0004497">
    <property type="term" value="F:monooxygenase activity"/>
    <property type="evidence" value="ECO:0007669"/>
    <property type="project" value="InterPro"/>
</dbReference>
<evidence type="ECO:0000256" key="3">
    <source>
        <dbReference type="SAM" id="Phobius"/>
    </source>
</evidence>
<dbReference type="InterPro" id="IPR002401">
    <property type="entry name" value="Cyt_P450_E_grp-I"/>
</dbReference>
<dbReference type="PANTHER" id="PTHR24305">
    <property type="entry name" value="CYTOCHROME P450"/>
    <property type="match status" value="1"/>
</dbReference>
<reference evidence="4 5" key="1">
    <citation type="submission" date="2023-08" db="EMBL/GenBank/DDBJ databases">
        <title>Black Yeasts Isolated from many extreme environments.</title>
        <authorList>
            <person name="Coleine C."/>
            <person name="Stajich J.E."/>
            <person name="Selbmann L."/>
        </authorList>
    </citation>
    <scope>NUCLEOTIDE SEQUENCE [LARGE SCALE GENOMIC DNA]</scope>
    <source>
        <strain evidence="4 5">CCFEE 5910</strain>
    </source>
</reference>
<keyword evidence="2" id="KW-0349">Heme</keyword>
<evidence type="ECO:0000256" key="2">
    <source>
        <dbReference type="PIRSR" id="PIRSR602401-1"/>
    </source>
</evidence>
<dbReference type="EMBL" id="JAVRRJ010000002">
    <property type="protein sequence ID" value="KAK5089154.1"/>
    <property type="molecule type" value="Genomic_DNA"/>
</dbReference>
<dbReference type="GO" id="GO:0020037">
    <property type="term" value="F:heme binding"/>
    <property type="evidence" value="ECO:0007669"/>
    <property type="project" value="InterPro"/>
</dbReference>
<keyword evidence="3" id="KW-0472">Membrane</keyword>
<proteinExistence type="inferred from homology"/>
<dbReference type="PRINTS" id="PR00463">
    <property type="entry name" value="EP450I"/>
</dbReference>
<evidence type="ECO:0000313" key="4">
    <source>
        <dbReference type="EMBL" id="KAK5089154.1"/>
    </source>
</evidence>
<gene>
    <name evidence="4" type="ORF">LTR05_003378</name>
</gene>
<dbReference type="Pfam" id="PF00067">
    <property type="entry name" value="p450"/>
    <property type="match status" value="1"/>
</dbReference>
<organism evidence="4 5">
    <name type="scientific">Lithohypha guttulata</name>
    <dbReference type="NCBI Taxonomy" id="1690604"/>
    <lineage>
        <taxon>Eukaryota</taxon>
        <taxon>Fungi</taxon>
        <taxon>Dikarya</taxon>
        <taxon>Ascomycota</taxon>
        <taxon>Pezizomycotina</taxon>
        <taxon>Eurotiomycetes</taxon>
        <taxon>Chaetothyriomycetidae</taxon>
        <taxon>Chaetothyriales</taxon>
        <taxon>Trichomeriaceae</taxon>
        <taxon>Lithohypha</taxon>
    </lineage>
</organism>
<feature type="transmembrane region" description="Helical" evidence="3">
    <location>
        <begin position="34"/>
        <end position="55"/>
    </location>
</feature>
<keyword evidence="2" id="KW-0408">Iron</keyword>
<keyword evidence="5" id="KW-1185">Reference proteome</keyword>
<evidence type="ECO:0008006" key="6">
    <source>
        <dbReference type="Google" id="ProtNLM"/>
    </source>
</evidence>
<dbReference type="InterPro" id="IPR036396">
    <property type="entry name" value="Cyt_P450_sf"/>
</dbReference>
<evidence type="ECO:0000313" key="5">
    <source>
        <dbReference type="Proteomes" id="UP001309876"/>
    </source>
</evidence>
<comment type="similarity">
    <text evidence="1">Belongs to the cytochrome P450 family.</text>
</comment>
<sequence>MYLPILGLTVINAGVLHCLSRYSTTSFSHLSNRYVWIISVVLAWLMYTLDWMILYPRLRSHLRKLPTVKAANILGERPRGKTPLAWFHRYPDADVIHMHGLFGKQVLYPASPEALRDIFSTNSYHWAKPWGIRAFLARIIGFGLILSEGDAHRNQRKFLTPAFNIRNIRALSSLMWSKTSIFLDQLEKENEAQGSVEITYWASRLTLDIIGPAALSRDFQTMTSADDPIAHAFREILEPSPGLVTFMVSNMFLPQWLATRLPVRANEIIANQCSRVREQCRNILVEKRDNFKKLKAAEEGREDDILQHIMSTGQFGDEEIIEQMLTFLAAGHETTASALTWCTYVLAQRPDLQSRLREEIRNNISSMSTPVSSTALESMPLLNGVCEEVLRLYPTVPLTIREAQCDTTMAGIPIPKGVVALIVPYAINRHPSYWGENASDFVPERWIDTGKDGTQRANKHGGAHSNYCETTFLHGPRSCIGRDFAKTELRCAVAGIVGSFELELLEPEREVVIGGTVTTKPVGGLKLKLRRVHGW</sequence>
<dbReference type="InterPro" id="IPR050121">
    <property type="entry name" value="Cytochrome_P450_monoxygenase"/>
</dbReference>
<feature type="binding site" description="axial binding residue" evidence="2">
    <location>
        <position position="479"/>
    </location>
    <ligand>
        <name>heme</name>
        <dbReference type="ChEBI" id="CHEBI:30413"/>
    </ligand>
    <ligandPart>
        <name>Fe</name>
        <dbReference type="ChEBI" id="CHEBI:18248"/>
    </ligandPart>
</feature>
<dbReference type="InterPro" id="IPR001128">
    <property type="entry name" value="Cyt_P450"/>
</dbReference>
<keyword evidence="2" id="KW-0479">Metal-binding</keyword>
<comment type="caution">
    <text evidence="4">The sequence shown here is derived from an EMBL/GenBank/DDBJ whole genome shotgun (WGS) entry which is preliminary data.</text>
</comment>
<protein>
    <recommendedName>
        <fullName evidence="6">Cytochrome P450</fullName>
    </recommendedName>
</protein>
<dbReference type="GO" id="GO:0016705">
    <property type="term" value="F:oxidoreductase activity, acting on paired donors, with incorporation or reduction of molecular oxygen"/>
    <property type="evidence" value="ECO:0007669"/>
    <property type="project" value="InterPro"/>
</dbReference>